<evidence type="ECO:0000256" key="2">
    <source>
        <dbReference type="ARBA" id="ARBA00022729"/>
    </source>
</evidence>
<dbReference type="Gene3D" id="3.40.50.1980">
    <property type="entry name" value="Nitrogenase molybdenum iron protein domain"/>
    <property type="match status" value="2"/>
</dbReference>
<name>A0ABW6JZ08_9BACI</name>
<sequence length="338" mass="36761">MKKLLVLLLTVLVALTISACGAGNDETKKDSSAQKASSEVENNENSDTEPNEEGTDKVTVYPLTVKDATGLELTFEKAPERIVSTSPSETEILFALGLDDKIYGVSDFDDYPKEALTKSKVGGVSKPNEEAIIAADPDLVIGGISMKDDIVEKFRGLGLTLYKTEPKKLDDILNNILQIGIITNTQEKAEELVAQMKKDIDAVTEAAATLKDEEKKKVYIEFSPGWTVGKGEFMDELITLAGGINIASDMEGWNAINEEKVIQDNPDVILYTAEVVDDKSGKPLAELITSRNGWEKISAIQDGNLTGIEGNIMSRPGPRITDALTQMAEAIYPELFKK</sequence>
<dbReference type="PANTHER" id="PTHR30535:SF34">
    <property type="entry name" value="MOLYBDATE-BINDING PROTEIN MOLA"/>
    <property type="match status" value="1"/>
</dbReference>
<evidence type="ECO:0000259" key="6">
    <source>
        <dbReference type="PROSITE" id="PS50983"/>
    </source>
</evidence>
<feature type="domain" description="Fe/B12 periplasmic-binding" evidence="6">
    <location>
        <begin position="81"/>
        <end position="335"/>
    </location>
</feature>
<gene>
    <name evidence="7" type="ORF">ACFYKT_12400</name>
</gene>
<dbReference type="CDD" id="cd01143">
    <property type="entry name" value="YvrC"/>
    <property type="match status" value="1"/>
</dbReference>
<feature type="compositionally biased region" description="Acidic residues" evidence="4">
    <location>
        <begin position="41"/>
        <end position="53"/>
    </location>
</feature>
<dbReference type="Proteomes" id="UP001601058">
    <property type="component" value="Unassembled WGS sequence"/>
</dbReference>
<reference evidence="7 8" key="1">
    <citation type="submission" date="2024-08" db="EMBL/GenBank/DDBJ databases">
        <title>Two novel Cytobacillus novel species.</title>
        <authorList>
            <person name="Liu G."/>
        </authorList>
    </citation>
    <scope>NUCLEOTIDE SEQUENCE [LARGE SCALE GENOMIC DNA]</scope>
    <source>
        <strain evidence="7 8">FJAT-53684</strain>
    </source>
</reference>
<feature type="coiled-coil region" evidence="3">
    <location>
        <begin position="186"/>
        <end position="213"/>
    </location>
</feature>
<dbReference type="PROSITE" id="PS50983">
    <property type="entry name" value="FE_B12_PBP"/>
    <property type="match status" value="1"/>
</dbReference>
<proteinExistence type="inferred from homology"/>
<dbReference type="InterPro" id="IPR050902">
    <property type="entry name" value="ABC_Transporter_SBP"/>
</dbReference>
<protein>
    <submittedName>
        <fullName evidence="7">ABC transporter substrate-binding protein</fullName>
    </submittedName>
</protein>
<keyword evidence="8" id="KW-1185">Reference proteome</keyword>
<dbReference type="PANTHER" id="PTHR30535">
    <property type="entry name" value="VITAMIN B12-BINDING PROTEIN"/>
    <property type="match status" value="1"/>
</dbReference>
<feature type="signal peptide" evidence="5">
    <location>
        <begin position="1"/>
        <end position="22"/>
    </location>
</feature>
<evidence type="ECO:0000256" key="4">
    <source>
        <dbReference type="SAM" id="MobiDB-lite"/>
    </source>
</evidence>
<keyword evidence="2 5" id="KW-0732">Signal</keyword>
<comment type="caution">
    <text evidence="7">The sequence shown here is derived from an EMBL/GenBank/DDBJ whole genome shotgun (WGS) entry which is preliminary data.</text>
</comment>
<feature type="chain" id="PRO_5046244668" evidence="5">
    <location>
        <begin position="23"/>
        <end position="338"/>
    </location>
</feature>
<dbReference type="InterPro" id="IPR002491">
    <property type="entry name" value="ABC_transptr_periplasmic_BD"/>
</dbReference>
<dbReference type="InterPro" id="IPR054828">
    <property type="entry name" value="Vit_B12_bind_prot"/>
</dbReference>
<evidence type="ECO:0000313" key="8">
    <source>
        <dbReference type="Proteomes" id="UP001601058"/>
    </source>
</evidence>
<evidence type="ECO:0000256" key="1">
    <source>
        <dbReference type="ARBA" id="ARBA00008814"/>
    </source>
</evidence>
<keyword evidence="3" id="KW-0175">Coiled coil</keyword>
<dbReference type="Pfam" id="PF01497">
    <property type="entry name" value="Peripla_BP_2"/>
    <property type="match status" value="1"/>
</dbReference>
<dbReference type="SUPFAM" id="SSF53807">
    <property type="entry name" value="Helical backbone' metal receptor"/>
    <property type="match status" value="1"/>
</dbReference>
<dbReference type="EMBL" id="JBIACJ010000006">
    <property type="protein sequence ID" value="MFE8697136.1"/>
    <property type="molecule type" value="Genomic_DNA"/>
</dbReference>
<dbReference type="RefSeq" id="WP_389219900.1">
    <property type="nucleotide sequence ID" value="NZ_JBIACJ010000006.1"/>
</dbReference>
<accession>A0ABW6JZ08</accession>
<evidence type="ECO:0000256" key="3">
    <source>
        <dbReference type="SAM" id="Coils"/>
    </source>
</evidence>
<dbReference type="PROSITE" id="PS51257">
    <property type="entry name" value="PROKAR_LIPOPROTEIN"/>
    <property type="match status" value="1"/>
</dbReference>
<comment type="similarity">
    <text evidence="1">Belongs to the bacterial solute-binding protein 8 family.</text>
</comment>
<feature type="region of interest" description="Disordered" evidence="4">
    <location>
        <begin position="24"/>
        <end position="57"/>
    </location>
</feature>
<evidence type="ECO:0000313" key="7">
    <source>
        <dbReference type="EMBL" id="MFE8697136.1"/>
    </source>
</evidence>
<dbReference type="NCBIfam" id="NF038402">
    <property type="entry name" value="TroA_like"/>
    <property type="match status" value="1"/>
</dbReference>
<organism evidence="7 8">
    <name type="scientific">Cytobacillus mangrovibacter</name>
    <dbReference type="NCBI Taxonomy" id="3299024"/>
    <lineage>
        <taxon>Bacteria</taxon>
        <taxon>Bacillati</taxon>
        <taxon>Bacillota</taxon>
        <taxon>Bacilli</taxon>
        <taxon>Bacillales</taxon>
        <taxon>Bacillaceae</taxon>
        <taxon>Cytobacillus</taxon>
    </lineage>
</organism>
<evidence type="ECO:0000256" key="5">
    <source>
        <dbReference type="SAM" id="SignalP"/>
    </source>
</evidence>